<dbReference type="Proteomes" id="UP001281003">
    <property type="component" value="Unassembled WGS sequence"/>
</dbReference>
<evidence type="ECO:0000313" key="3">
    <source>
        <dbReference type="Proteomes" id="UP001281003"/>
    </source>
</evidence>
<feature type="chain" id="PRO_5042193836" description="Secreted protein" evidence="1">
    <location>
        <begin position="24"/>
        <end position="71"/>
    </location>
</feature>
<keyword evidence="1" id="KW-0732">Signal</keyword>
<evidence type="ECO:0000256" key="1">
    <source>
        <dbReference type="SAM" id="SignalP"/>
    </source>
</evidence>
<reference evidence="2" key="1">
    <citation type="journal article" date="2023" name="Mol. Phylogenet. Evol.">
        <title>Genome-scale phylogeny and comparative genomics of the fungal order Sordariales.</title>
        <authorList>
            <person name="Hensen N."/>
            <person name="Bonometti L."/>
            <person name="Westerberg I."/>
            <person name="Brannstrom I.O."/>
            <person name="Guillou S."/>
            <person name="Cros-Aarteil S."/>
            <person name="Calhoun S."/>
            <person name="Haridas S."/>
            <person name="Kuo A."/>
            <person name="Mondo S."/>
            <person name="Pangilinan J."/>
            <person name="Riley R."/>
            <person name="LaButti K."/>
            <person name="Andreopoulos B."/>
            <person name="Lipzen A."/>
            <person name="Chen C."/>
            <person name="Yan M."/>
            <person name="Daum C."/>
            <person name="Ng V."/>
            <person name="Clum A."/>
            <person name="Steindorff A."/>
            <person name="Ohm R.A."/>
            <person name="Martin F."/>
            <person name="Silar P."/>
            <person name="Natvig D.O."/>
            <person name="Lalanne C."/>
            <person name="Gautier V."/>
            <person name="Ament-Velasquez S.L."/>
            <person name="Kruys A."/>
            <person name="Hutchinson M.I."/>
            <person name="Powell A.J."/>
            <person name="Barry K."/>
            <person name="Miller A.N."/>
            <person name="Grigoriev I.V."/>
            <person name="Debuchy R."/>
            <person name="Gladieux P."/>
            <person name="Hiltunen Thoren M."/>
            <person name="Johannesson H."/>
        </authorList>
    </citation>
    <scope>NUCLEOTIDE SEQUENCE</scope>
    <source>
        <strain evidence="2">FGSC 1904</strain>
    </source>
</reference>
<keyword evidence="3" id="KW-1185">Reference proteome</keyword>
<dbReference type="AlphaFoldDB" id="A0AAE0UDY1"/>
<evidence type="ECO:0000313" key="2">
    <source>
        <dbReference type="EMBL" id="KAK3399909.1"/>
    </source>
</evidence>
<organism evidence="2 3">
    <name type="scientific">Sordaria brevicollis</name>
    <dbReference type="NCBI Taxonomy" id="83679"/>
    <lineage>
        <taxon>Eukaryota</taxon>
        <taxon>Fungi</taxon>
        <taxon>Dikarya</taxon>
        <taxon>Ascomycota</taxon>
        <taxon>Pezizomycotina</taxon>
        <taxon>Sordariomycetes</taxon>
        <taxon>Sordariomycetidae</taxon>
        <taxon>Sordariales</taxon>
        <taxon>Sordariaceae</taxon>
        <taxon>Sordaria</taxon>
    </lineage>
</organism>
<sequence length="71" mass="7664">MMTLFFNVGLVLVTSIQSPRCRAVTLQRTLQCAPMILNAFASKILVMQCQWVTAMLCPAGTTDIAGDSGDL</sequence>
<dbReference type="EMBL" id="JAUTDP010000004">
    <property type="protein sequence ID" value="KAK3399909.1"/>
    <property type="molecule type" value="Genomic_DNA"/>
</dbReference>
<evidence type="ECO:0008006" key="4">
    <source>
        <dbReference type="Google" id="ProtNLM"/>
    </source>
</evidence>
<gene>
    <name evidence="2" type="ORF">B0T20DRAFT_407372</name>
</gene>
<protein>
    <recommendedName>
        <fullName evidence="4">Secreted protein</fullName>
    </recommendedName>
</protein>
<reference evidence="2" key="2">
    <citation type="submission" date="2023-07" db="EMBL/GenBank/DDBJ databases">
        <authorList>
            <consortium name="Lawrence Berkeley National Laboratory"/>
            <person name="Haridas S."/>
            <person name="Hensen N."/>
            <person name="Bonometti L."/>
            <person name="Westerberg I."/>
            <person name="Brannstrom I.O."/>
            <person name="Guillou S."/>
            <person name="Cros-Aarteil S."/>
            <person name="Calhoun S."/>
            <person name="Kuo A."/>
            <person name="Mondo S."/>
            <person name="Pangilinan J."/>
            <person name="Riley R."/>
            <person name="LaButti K."/>
            <person name="Andreopoulos B."/>
            <person name="Lipzen A."/>
            <person name="Chen C."/>
            <person name="Yanf M."/>
            <person name="Daum C."/>
            <person name="Ng V."/>
            <person name="Clum A."/>
            <person name="Steindorff A."/>
            <person name="Ohm R."/>
            <person name="Martin F."/>
            <person name="Silar P."/>
            <person name="Natvig D."/>
            <person name="Lalanne C."/>
            <person name="Gautier V."/>
            <person name="Ament-velasquez S.L."/>
            <person name="Kruys A."/>
            <person name="Hutchinson M.I."/>
            <person name="Powell A.J."/>
            <person name="Barry K."/>
            <person name="Miller A.N."/>
            <person name="Grigoriev I.V."/>
            <person name="Debuchy R."/>
            <person name="Gladieux P."/>
            <person name="Thoren M.H."/>
            <person name="Johannesson H."/>
        </authorList>
    </citation>
    <scope>NUCLEOTIDE SEQUENCE</scope>
    <source>
        <strain evidence="2">FGSC 1904</strain>
    </source>
</reference>
<comment type="caution">
    <text evidence="2">The sequence shown here is derived from an EMBL/GenBank/DDBJ whole genome shotgun (WGS) entry which is preliminary data.</text>
</comment>
<name>A0AAE0UDY1_SORBR</name>
<feature type="signal peptide" evidence="1">
    <location>
        <begin position="1"/>
        <end position="23"/>
    </location>
</feature>
<accession>A0AAE0UDY1</accession>
<proteinExistence type="predicted"/>